<name>A0ABR1YSI9_9PEZI</name>
<dbReference type="EMBL" id="JBBWRZ010000004">
    <property type="protein sequence ID" value="KAK8237847.1"/>
    <property type="molecule type" value="Genomic_DNA"/>
</dbReference>
<evidence type="ECO:0000313" key="2">
    <source>
        <dbReference type="Proteomes" id="UP001492380"/>
    </source>
</evidence>
<organism evidence="1 2">
    <name type="scientific">Phyllosticta capitalensis</name>
    <dbReference type="NCBI Taxonomy" id="121624"/>
    <lineage>
        <taxon>Eukaryota</taxon>
        <taxon>Fungi</taxon>
        <taxon>Dikarya</taxon>
        <taxon>Ascomycota</taxon>
        <taxon>Pezizomycotina</taxon>
        <taxon>Dothideomycetes</taxon>
        <taxon>Dothideomycetes incertae sedis</taxon>
        <taxon>Botryosphaeriales</taxon>
        <taxon>Phyllostictaceae</taxon>
        <taxon>Phyllosticta</taxon>
    </lineage>
</organism>
<proteinExistence type="predicted"/>
<gene>
    <name evidence="1" type="ORF">HDK90DRAFT_205834</name>
</gene>
<accession>A0ABR1YSI9</accession>
<sequence length="509" mass="57736">MPGSHFILLHASGREWQTFCRENTPSIFLAPPIPEPATEQALTFHDRSIATRPNCMALQFSRMPTKRAVDSIVAHVRQLALLRDNAKITITEPRLNTDKWFQSDGVVRVTIIDKLLSPLMRAAITSKRGDQQEELQVKNLVRFNAHDGRITIIFFIRRSRDDAYFSTSLLRQLCTMLASIPEYLRSHGNMRVLILNELCSSSAHPMQDRQIFRFVVDTEPVWVMTTNPDRLTRRKDEVIPLINCFEATSGGWLFSGIQDDNFQISDFVIIDATIAPIVEEQLETGRRRALEVGFYSRMRTSIVRLLNEHQKDPNFPQLKRLRSALRLTFRTHEIEHILLCIKVSPSTNMHEGTFSTSLTRQQKFLEAIIPGDLPTTIIRGKGVSAYDGSFMASLQDTVQKLDKNTAILSASLDRMTRAADGPVQLSSFLKEIEQTTTHRHLAMSLLWDTKTSMPAPPNGPGGLYCQPCSRRMRNNRDCATPQCPNKAVVNQTLCLVPRRAARRTRGENA</sequence>
<comment type="caution">
    <text evidence="1">The sequence shown here is derived from an EMBL/GenBank/DDBJ whole genome shotgun (WGS) entry which is preliminary data.</text>
</comment>
<dbReference type="Proteomes" id="UP001492380">
    <property type="component" value="Unassembled WGS sequence"/>
</dbReference>
<keyword evidence="2" id="KW-1185">Reference proteome</keyword>
<protein>
    <submittedName>
        <fullName evidence="1">Uncharacterized protein</fullName>
    </submittedName>
</protein>
<reference evidence="1 2" key="1">
    <citation type="submission" date="2024-04" db="EMBL/GenBank/DDBJ databases">
        <title>Phyllosticta paracitricarpa is synonymous to the EU quarantine fungus P. citricarpa based on phylogenomic analyses.</title>
        <authorList>
            <consortium name="Lawrence Berkeley National Laboratory"/>
            <person name="Van Ingen-Buijs V.A."/>
            <person name="Van Westerhoven A.C."/>
            <person name="Haridas S."/>
            <person name="Skiadas P."/>
            <person name="Martin F."/>
            <person name="Groenewald J.Z."/>
            <person name="Crous P.W."/>
            <person name="Seidl M.F."/>
        </authorList>
    </citation>
    <scope>NUCLEOTIDE SEQUENCE [LARGE SCALE GENOMIC DNA]</scope>
    <source>
        <strain evidence="1 2">CBS 123374</strain>
    </source>
</reference>
<evidence type="ECO:0000313" key="1">
    <source>
        <dbReference type="EMBL" id="KAK8237847.1"/>
    </source>
</evidence>